<gene>
    <name evidence="1" type="ORF">F5890DRAFT_775490</name>
</gene>
<dbReference type="SUPFAM" id="SSF51445">
    <property type="entry name" value="(Trans)glycosidases"/>
    <property type="match status" value="1"/>
</dbReference>
<sequence length="84" mass="9350">MSLLKVSGTKLVDEKGEEIILRGAGLGGWMNMENFISGYPGCEFQIRAALAETIGAEKSEFFFDKVLSLRTLPRLVLRIFSVPR</sequence>
<name>A0AA38UMQ0_9AGAR</name>
<evidence type="ECO:0000313" key="1">
    <source>
        <dbReference type="EMBL" id="KAJ3980107.1"/>
    </source>
</evidence>
<protein>
    <submittedName>
        <fullName evidence="1">Uncharacterized protein</fullName>
    </submittedName>
</protein>
<dbReference type="Proteomes" id="UP001163850">
    <property type="component" value="Unassembled WGS sequence"/>
</dbReference>
<dbReference type="AlphaFoldDB" id="A0AA38UMQ0"/>
<organism evidence="1 2">
    <name type="scientific">Lentinula detonsa</name>
    <dbReference type="NCBI Taxonomy" id="2804962"/>
    <lineage>
        <taxon>Eukaryota</taxon>
        <taxon>Fungi</taxon>
        <taxon>Dikarya</taxon>
        <taxon>Basidiomycota</taxon>
        <taxon>Agaricomycotina</taxon>
        <taxon>Agaricomycetes</taxon>
        <taxon>Agaricomycetidae</taxon>
        <taxon>Agaricales</taxon>
        <taxon>Marasmiineae</taxon>
        <taxon>Omphalotaceae</taxon>
        <taxon>Lentinula</taxon>
    </lineage>
</organism>
<dbReference type="InterPro" id="IPR017853">
    <property type="entry name" value="GH"/>
</dbReference>
<evidence type="ECO:0000313" key="2">
    <source>
        <dbReference type="Proteomes" id="UP001163850"/>
    </source>
</evidence>
<feature type="non-terminal residue" evidence="1">
    <location>
        <position position="84"/>
    </location>
</feature>
<proteinExistence type="predicted"/>
<accession>A0AA38UMQ0</accession>
<dbReference type="EMBL" id="MU802225">
    <property type="protein sequence ID" value="KAJ3980107.1"/>
    <property type="molecule type" value="Genomic_DNA"/>
</dbReference>
<dbReference type="Gene3D" id="3.20.20.80">
    <property type="entry name" value="Glycosidases"/>
    <property type="match status" value="1"/>
</dbReference>
<comment type="caution">
    <text evidence="1">The sequence shown here is derived from an EMBL/GenBank/DDBJ whole genome shotgun (WGS) entry which is preliminary data.</text>
</comment>
<reference evidence="1" key="1">
    <citation type="submission" date="2022-08" db="EMBL/GenBank/DDBJ databases">
        <authorList>
            <consortium name="DOE Joint Genome Institute"/>
            <person name="Min B."/>
            <person name="Riley R."/>
            <person name="Sierra-Patev S."/>
            <person name="Naranjo-Ortiz M."/>
            <person name="Looney B."/>
            <person name="Konkel Z."/>
            <person name="Slot J.C."/>
            <person name="Sakamoto Y."/>
            <person name="Steenwyk J.L."/>
            <person name="Rokas A."/>
            <person name="Carro J."/>
            <person name="Camarero S."/>
            <person name="Ferreira P."/>
            <person name="Molpeceres G."/>
            <person name="Ruiz-Duenas F.J."/>
            <person name="Serrano A."/>
            <person name="Henrissat B."/>
            <person name="Drula E."/>
            <person name="Hughes K.W."/>
            <person name="Mata J.L."/>
            <person name="Ishikawa N.K."/>
            <person name="Vargas-Isla R."/>
            <person name="Ushijima S."/>
            <person name="Smith C.A."/>
            <person name="Ahrendt S."/>
            <person name="Andreopoulos W."/>
            <person name="He G."/>
            <person name="Labutti K."/>
            <person name="Lipzen A."/>
            <person name="Ng V."/>
            <person name="Sandor L."/>
            <person name="Barry K."/>
            <person name="Martinez A.T."/>
            <person name="Xiao Y."/>
            <person name="Gibbons J.G."/>
            <person name="Terashima K."/>
            <person name="Hibbett D.S."/>
            <person name="Grigoriev I.V."/>
        </authorList>
    </citation>
    <scope>NUCLEOTIDE SEQUENCE</scope>
    <source>
        <strain evidence="1">TFB7829</strain>
    </source>
</reference>